<dbReference type="AlphaFoldDB" id="A0A142EN25"/>
<name>A0A142EN25_9BACT</name>
<dbReference type="STRING" id="1727163.AO498_08880"/>
<organism evidence="2 3">
    <name type="scientific">Algoriphagus sanaruensis</name>
    <dbReference type="NCBI Taxonomy" id="1727163"/>
    <lineage>
        <taxon>Bacteria</taxon>
        <taxon>Pseudomonadati</taxon>
        <taxon>Bacteroidota</taxon>
        <taxon>Cytophagia</taxon>
        <taxon>Cytophagales</taxon>
        <taxon>Cyclobacteriaceae</taxon>
        <taxon>Algoriphagus</taxon>
    </lineage>
</organism>
<accession>A0A142EN25</accession>
<evidence type="ECO:0008006" key="4">
    <source>
        <dbReference type="Google" id="ProtNLM"/>
    </source>
</evidence>
<dbReference type="InterPro" id="IPR011055">
    <property type="entry name" value="Dup_hybrid_motif"/>
</dbReference>
<reference evidence="2 3" key="2">
    <citation type="journal article" date="2016" name="Genome Announc.">
        <title>Complete Genome Sequence of Algoriphagus sp. Strain M8-2, Isolated from a Brackish Lake.</title>
        <authorList>
            <person name="Muraguchi Y."/>
            <person name="Kushimoto K."/>
            <person name="Ohtsubo Y."/>
            <person name="Suzuki T."/>
            <person name="Dohra H."/>
            <person name="Kimbara K."/>
            <person name="Shintani M."/>
        </authorList>
    </citation>
    <scope>NUCLEOTIDE SEQUENCE [LARGE SCALE GENOMIC DNA]</scope>
    <source>
        <strain evidence="2 3">M8-2</strain>
    </source>
</reference>
<gene>
    <name evidence="2" type="ORF">AO498_08880</name>
</gene>
<dbReference type="KEGG" id="alm:AO498_08880"/>
<reference evidence="3" key="1">
    <citation type="submission" date="2015-09" db="EMBL/GenBank/DDBJ databases">
        <title>Complete sequence of Algoriphagus sp. M8-2.</title>
        <authorList>
            <person name="Shintani M."/>
        </authorList>
    </citation>
    <scope>NUCLEOTIDE SEQUENCE [LARGE SCALE GENOMIC DNA]</scope>
    <source>
        <strain evidence="3">M8-2</strain>
    </source>
</reference>
<dbReference type="RefSeq" id="WP_067546228.1">
    <property type="nucleotide sequence ID" value="NZ_CP012836.1"/>
</dbReference>
<evidence type="ECO:0000313" key="3">
    <source>
        <dbReference type="Proteomes" id="UP000073816"/>
    </source>
</evidence>
<dbReference type="Proteomes" id="UP000073816">
    <property type="component" value="Chromosome"/>
</dbReference>
<proteinExistence type="predicted"/>
<dbReference type="EMBL" id="CP012836">
    <property type="protein sequence ID" value="AMQ56530.1"/>
    <property type="molecule type" value="Genomic_DNA"/>
</dbReference>
<keyword evidence="3" id="KW-1185">Reference proteome</keyword>
<evidence type="ECO:0000313" key="2">
    <source>
        <dbReference type="EMBL" id="AMQ56530.1"/>
    </source>
</evidence>
<sequence>MIRFTALFLLVFNSIQLNAQVQILAEQDQERNLTLFALNDHKIPYTIQIQFQELKNLESLEGELIYKVAKPGKSTLVKLQSIYGNENIGFRYNTKLYKGDFQQSLPSENPYLIPLEPGSKTTMRPLTVSFSPNTKSEKNQPYTGALFLFQESKNVTAPRKGIVSELKMDSEKVSEGPSDFASENYIEIYHQDGTFTRLSGLKANSAQVEIGDLVIPGQAVAAPSTYPNSDLFQVKMIQSRWEMDIKGVLWINYPVKIYTEKGSIASDQVEEEITVLHPTDLITLEMDKKELKKYIGK</sequence>
<keyword evidence="1" id="KW-0732">Signal</keyword>
<dbReference type="Gene3D" id="2.70.70.10">
    <property type="entry name" value="Glucose Permease (Domain IIA)"/>
    <property type="match status" value="1"/>
</dbReference>
<dbReference type="PATRIC" id="fig|1727163.4.peg.1855"/>
<feature type="chain" id="PRO_5007494771" description="Peptidase M23 domain-containing protein" evidence="1">
    <location>
        <begin position="20"/>
        <end position="297"/>
    </location>
</feature>
<dbReference type="OrthoDB" id="1112802at2"/>
<evidence type="ECO:0000256" key="1">
    <source>
        <dbReference type="SAM" id="SignalP"/>
    </source>
</evidence>
<protein>
    <recommendedName>
        <fullName evidence="4">Peptidase M23 domain-containing protein</fullName>
    </recommendedName>
</protein>
<feature type="signal peptide" evidence="1">
    <location>
        <begin position="1"/>
        <end position="19"/>
    </location>
</feature>